<reference evidence="1 2" key="1">
    <citation type="submission" date="2021-05" db="EMBL/GenBank/DDBJ databases">
        <title>Novel species in genus Cellulomonas.</title>
        <authorList>
            <person name="Zhang G."/>
        </authorList>
    </citation>
    <scope>NUCLEOTIDE SEQUENCE [LARGE SCALE GENOMIC DNA]</scope>
    <source>
        <strain evidence="2">zg-ZUI222</strain>
    </source>
</reference>
<accession>A0ABX8D141</accession>
<organism evidence="1 2">
    <name type="scientific">Cellulomonas wangleii</name>
    <dbReference type="NCBI Taxonomy" id="2816956"/>
    <lineage>
        <taxon>Bacteria</taxon>
        <taxon>Bacillati</taxon>
        <taxon>Actinomycetota</taxon>
        <taxon>Actinomycetes</taxon>
        <taxon>Micrococcales</taxon>
        <taxon>Cellulomonadaceae</taxon>
        <taxon>Cellulomonas</taxon>
    </lineage>
</organism>
<dbReference type="EMBL" id="CP074405">
    <property type="protein sequence ID" value="QVI61174.1"/>
    <property type="molecule type" value="Genomic_DNA"/>
</dbReference>
<proteinExistence type="predicted"/>
<evidence type="ECO:0000313" key="1">
    <source>
        <dbReference type="EMBL" id="QVI61174.1"/>
    </source>
</evidence>
<gene>
    <name evidence="1" type="ORF">KG103_11755</name>
</gene>
<name>A0ABX8D141_9CELL</name>
<protein>
    <submittedName>
        <fullName evidence="1">Uncharacterized protein</fullName>
    </submittedName>
</protein>
<sequence>MTRGDEAAAAGRWERLFADLEAQLAAGNAADARWDVAELTRAERARVGLADRLRASTGRRLRVVTTDAGTFEGEVVDAAAQWLLLALGAGRTALVVVAALGAVEGLGPHVAPPAGRSESALGLGHALRALARDRATVTVHVRGAVLAGRLERVGADHLDLMPATGPARAVCVPFDVLQAVVSR</sequence>
<keyword evidence="2" id="KW-1185">Reference proteome</keyword>
<dbReference type="Proteomes" id="UP000677804">
    <property type="component" value="Chromosome"/>
</dbReference>
<dbReference type="RefSeq" id="WP_207340977.1">
    <property type="nucleotide sequence ID" value="NZ_CP074405.1"/>
</dbReference>
<evidence type="ECO:0000313" key="2">
    <source>
        <dbReference type="Proteomes" id="UP000677804"/>
    </source>
</evidence>